<dbReference type="InterPro" id="IPR038692">
    <property type="entry name" value="Cthe_2751_sf"/>
</dbReference>
<feature type="domain" description="DUF5071" evidence="3">
    <location>
        <begin position="7"/>
        <end position="127"/>
    </location>
</feature>
<protein>
    <submittedName>
        <fullName evidence="4">Broad specificity phosphatase PhoE</fullName>
    </submittedName>
</protein>
<sequence length="322" mass="37432">MNDYKDLIPKDKHDVSGIGKLMLLSDEEIEGVVSSLLNWIQDMNWPVAKYVIKVLGVHKNVVEKHLLKVLKVEQKDAEWKKNIISELLYEWSLYPSDELVLEEIRRIANNPTNEEKEELVDEAARTYLEDYKNPDNITTVIFVRHAKSVYGEDDRNRPLSEEGIEDSKIVLKVLNGRNIDVFMCSPYKRSMDTIKEAADYYKINILVDERLRERKCGSYDSESLKKRWNDFTYAEENGECLKSVQDRNTEALGDILTNYKGKTIVIGTHGTALSTILNKYNSMYDYDYFLRIVNWMPYVVEAKFSGDKLIKISEIAYVNKEV</sequence>
<keyword evidence="5" id="KW-1185">Reference proteome</keyword>
<proteinExistence type="predicted"/>
<dbReference type="InterPro" id="IPR013078">
    <property type="entry name" value="His_Pase_superF_clade-1"/>
</dbReference>
<dbReference type="SUPFAM" id="SSF53254">
    <property type="entry name" value="Phosphoglycerate mutase-like"/>
    <property type="match status" value="1"/>
</dbReference>
<feature type="active site" description="Proton donor/acceptor" evidence="1">
    <location>
        <position position="213"/>
    </location>
</feature>
<accession>A0A1T4V7Y5</accession>
<dbReference type="Gene3D" id="1.25.40.750">
    <property type="entry name" value="Domain of unknown function DUF5071"/>
    <property type="match status" value="1"/>
</dbReference>
<evidence type="ECO:0000256" key="1">
    <source>
        <dbReference type="PIRSR" id="PIRSR613078-1"/>
    </source>
</evidence>
<dbReference type="OrthoDB" id="9781415at2"/>
<evidence type="ECO:0000313" key="5">
    <source>
        <dbReference type="Proteomes" id="UP000190814"/>
    </source>
</evidence>
<dbReference type="GO" id="GO:0016791">
    <property type="term" value="F:phosphatase activity"/>
    <property type="evidence" value="ECO:0007669"/>
    <property type="project" value="TreeGrafter"/>
</dbReference>
<dbReference type="SMART" id="SM00855">
    <property type="entry name" value="PGAM"/>
    <property type="match status" value="1"/>
</dbReference>
<dbReference type="PANTHER" id="PTHR48100:SF59">
    <property type="entry name" value="ADENOSYLCOBALAMIN_ALPHA-RIBAZOLE PHOSPHATASE"/>
    <property type="match status" value="1"/>
</dbReference>
<dbReference type="GO" id="GO:0005737">
    <property type="term" value="C:cytoplasm"/>
    <property type="evidence" value="ECO:0007669"/>
    <property type="project" value="TreeGrafter"/>
</dbReference>
<dbReference type="InterPro" id="IPR031837">
    <property type="entry name" value="DUF5071"/>
</dbReference>
<dbReference type="CDD" id="cd07067">
    <property type="entry name" value="HP_PGM_like"/>
    <property type="match status" value="1"/>
</dbReference>
<dbReference type="AlphaFoldDB" id="A0A1T4V7Y5"/>
<evidence type="ECO:0000256" key="2">
    <source>
        <dbReference type="PIRSR" id="PIRSR613078-2"/>
    </source>
</evidence>
<dbReference type="InterPro" id="IPR050275">
    <property type="entry name" value="PGM_Phosphatase"/>
</dbReference>
<gene>
    <name evidence="4" type="ORF">SAMN02745111_00324</name>
</gene>
<feature type="binding site" evidence="2">
    <location>
        <position position="189"/>
    </location>
    <ligand>
        <name>substrate</name>
    </ligand>
</feature>
<dbReference type="STRING" id="39495.SAMN02745111_00324"/>
<dbReference type="Pfam" id="PF00300">
    <property type="entry name" value="His_Phos_1"/>
    <property type="match status" value="1"/>
</dbReference>
<feature type="active site" description="Tele-phosphohistidine intermediate" evidence="1">
    <location>
        <position position="145"/>
    </location>
</feature>
<dbReference type="RefSeq" id="WP_159444250.1">
    <property type="nucleotide sequence ID" value="NZ_FUXZ01000003.1"/>
</dbReference>
<evidence type="ECO:0000259" key="3">
    <source>
        <dbReference type="Pfam" id="PF16804"/>
    </source>
</evidence>
<name>A0A1T4V7Y5_9FIRM</name>
<organism evidence="4 5">
    <name type="scientific">Eubacterium uniforme</name>
    <dbReference type="NCBI Taxonomy" id="39495"/>
    <lineage>
        <taxon>Bacteria</taxon>
        <taxon>Bacillati</taxon>
        <taxon>Bacillota</taxon>
        <taxon>Clostridia</taxon>
        <taxon>Eubacteriales</taxon>
        <taxon>Eubacteriaceae</taxon>
        <taxon>Eubacterium</taxon>
    </lineage>
</organism>
<dbReference type="InterPro" id="IPR029033">
    <property type="entry name" value="His_PPase_superfam"/>
</dbReference>
<dbReference type="PANTHER" id="PTHR48100">
    <property type="entry name" value="BROAD-SPECIFICITY PHOSPHATASE YOR283W-RELATED"/>
    <property type="match status" value="1"/>
</dbReference>
<reference evidence="4 5" key="1">
    <citation type="submission" date="2017-02" db="EMBL/GenBank/DDBJ databases">
        <authorList>
            <person name="Peterson S.W."/>
        </authorList>
    </citation>
    <scope>NUCLEOTIDE SEQUENCE [LARGE SCALE GENOMIC DNA]</scope>
    <source>
        <strain evidence="4 5">ATCC 35992</strain>
    </source>
</reference>
<dbReference type="Pfam" id="PF16804">
    <property type="entry name" value="DUF5071"/>
    <property type="match status" value="1"/>
</dbReference>
<dbReference type="CDD" id="cd11743">
    <property type="entry name" value="Cthe_2751_like"/>
    <property type="match status" value="1"/>
</dbReference>
<dbReference type="EMBL" id="FUXZ01000003">
    <property type="protein sequence ID" value="SKA60982.1"/>
    <property type="molecule type" value="Genomic_DNA"/>
</dbReference>
<dbReference type="Gene3D" id="3.40.50.1240">
    <property type="entry name" value="Phosphoglycerate mutase-like"/>
    <property type="match status" value="1"/>
</dbReference>
<dbReference type="Proteomes" id="UP000190814">
    <property type="component" value="Unassembled WGS sequence"/>
</dbReference>
<evidence type="ECO:0000313" key="4">
    <source>
        <dbReference type="EMBL" id="SKA60982.1"/>
    </source>
</evidence>